<keyword evidence="6" id="KW-1185">Reference proteome</keyword>
<comment type="function">
    <text evidence="2">Hydrolyzes RNA 2',3'-cyclic phosphodiester to an RNA 2'-phosphomonoester.</text>
</comment>
<dbReference type="EMBL" id="JAIXCQ010000004">
    <property type="protein sequence ID" value="MCA5893104.1"/>
    <property type="molecule type" value="Genomic_DNA"/>
</dbReference>
<dbReference type="NCBIfam" id="TIGR02258">
    <property type="entry name" value="2_5_ligase"/>
    <property type="match status" value="1"/>
</dbReference>
<evidence type="ECO:0000256" key="2">
    <source>
        <dbReference type="HAMAP-Rule" id="MF_01940"/>
    </source>
</evidence>
<dbReference type="RefSeq" id="WP_225564879.1">
    <property type="nucleotide sequence ID" value="NZ_JAIXCQ010000004.1"/>
</dbReference>
<gene>
    <name evidence="5" type="primary">thpR</name>
    <name evidence="5" type="ORF">LEP48_07010</name>
</gene>
<sequence length="219" mass="22445">MRLFTAVYPSAAASAHLQLALGGVAGPAVVDPGIGLRWVPTEQQHVTLAFHGEVPDGAVPGYVDALGAAVREVAPFELALAGSGAFGGRTLWVGVAGDVDPLRRLAGMAEEAAVDAGLPAADRVAGRPHLTVARATLRAAPSGRPGGPRRRVDGARGGTRRPRGHQDQPSPLVTWAQALAVYRGPAFPVETVHVVASELGAGRSGGPRHEDVAVLRLDG</sequence>
<feature type="short sequence motif" description="HXTX 1" evidence="2">
    <location>
        <begin position="45"/>
        <end position="48"/>
    </location>
</feature>
<evidence type="ECO:0000256" key="3">
    <source>
        <dbReference type="SAM" id="MobiDB-lite"/>
    </source>
</evidence>
<name>A0ABS7ZGY6_9MICO</name>
<comment type="similarity">
    <text evidence="2">Belongs to the 2H phosphoesterase superfamily. ThpR family.</text>
</comment>
<feature type="region of interest" description="Disordered" evidence="3">
    <location>
        <begin position="139"/>
        <end position="171"/>
    </location>
</feature>
<dbReference type="InterPro" id="IPR004175">
    <property type="entry name" value="RNA_CPDase"/>
</dbReference>
<dbReference type="Gene3D" id="3.90.1140.10">
    <property type="entry name" value="Cyclic phosphodiesterase"/>
    <property type="match status" value="1"/>
</dbReference>
<dbReference type="PANTHER" id="PTHR35561">
    <property type="entry name" value="RNA 2',3'-CYCLIC PHOSPHODIESTERASE"/>
    <property type="match status" value="1"/>
</dbReference>
<dbReference type="SUPFAM" id="SSF55144">
    <property type="entry name" value="LigT-like"/>
    <property type="match status" value="1"/>
</dbReference>
<protein>
    <recommendedName>
        <fullName evidence="2">RNA 2',3'-cyclic phosphodiesterase</fullName>
        <shortName evidence="2">RNA 2',3'-CPDase</shortName>
        <ecNumber evidence="2">3.1.4.58</ecNumber>
    </recommendedName>
</protein>
<proteinExistence type="inferred from homology"/>
<dbReference type="Proteomes" id="UP001319870">
    <property type="component" value="Unassembled WGS sequence"/>
</dbReference>
<feature type="short sequence motif" description="HXTX 2" evidence="2">
    <location>
        <begin position="129"/>
        <end position="132"/>
    </location>
</feature>
<feature type="active site" description="Proton acceptor" evidence="2">
    <location>
        <position position="129"/>
    </location>
</feature>
<accession>A0ABS7ZGY6</accession>
<dbReference type="EC" id="3.1.4.58" evidence="2"/>
<reference evidence="5 6" key="1">
    <citation type="submission" date="2021-09" db="EMBL/GenBank/DDBJ databases">
        <title>Isoptericola luteus sp. nov., a novel bacterium isolated from Harbin, the capital city of Heilongjiang province.</title>
        <authorList>
            <person name="Li J."/>
        </authorList>
    </citation>
    <scope>NUCLEOTIDE SEQUENCE [LARGE SCALE GENOMIC DNA]</scope>
    <source>
        <strain evidence="5 6">NEAU-Y5</strain>
    </source>
</reference>
<organism evidence="5 6">
    <name type="scientific">Isoptericola luteus</name>
    <dbReference type="NCBI Taxonomy" id="2879484"/>
    <lineage>
        <taxon>Bacteria</taxon>
        <taxon>Bacillati</taxon>
        <taxon>Actinomycetota</taxon>
        <taxon>Actinomycetes</taxon>
        <taxon>Micrococcales</taxon>
        <taxon>Promicromonosporaceae</taxon>
        <taxon>Isoptericola</taxon>
    </lineage>
</organism>
<keyword evidence="1 2" id="KW-0378">Hydrolase</keyword>
<dbReference type="HAMAP" id="MF_01940">
    <property type="entry name" value="RNA_CPDase"/>
    <property type="match status" value="1"/>
</dbReference>
<comment type="catalytic activity">
    <reaction evidence="2">
        <text>a 3'-end 2',3'-cyclophospho-ribonucleotide-RNA + H2O = a 3'-end 2'-phospho-ribonucleotide-RNA + H(+)</text>
        <dbReference type="Rhea" id="RHEA:11828"/>
        <dbReference type="Rhea" id="RHEA-COMP:10464"/>
        <dbReference type="Rhea" id="RHEA-COMP:17353"/>
        <dbReference type="ChEBI" id="CHEBI:15377"/>
        <dbReference type="ChEBI" id="CHEBI:15378"/>
        <dbReference type="ChEBI" id="CHEBI:83064"/>
        <dbReference type="ChEBI" id="CHEBI:173113"/>
        <dbReference type="EC" id="3.1.4.58"/>
    </reaction>
</comment>
<dbReference type="InterPro" id="IPR009097">
    <property type="entry name" value="Cyclic_Pdiesterase"/>
</dbReference>
<evidence type="ECO:0000259" key="4">
    <source>
        <dbReference type="Pfam" id="PF02834"/>
    </source>
</evidence>
<feature type="domain" description="Phosphoesterase HXTX" evidence="4">
    <location>
        <begin position="33"/>
        <end position="89"/>
    </location>
</feature>
<feature type="active site" description="Proton donor" evidence="2">
    <location>
        <position position="45"/>
    </location>
</feature>
<dbReference type="PANTHER" id="PTHR35561:SF1">
    <property type="entry name" value="RNA 2',3'-CYCLIC PHOSPHODIESTERASE"/>
    <property type="match status" value="1"/>
</dbReference>
<evidence type="ECO:0000313" key="5">
    <source>
        <dbReference type="EMBL" id="MCA5893104.1"/>
    </source>
</evidence>
<comment type="caution">
    <text evidence="5">The sequence shown here is derived from an EMBL/GenBank/DDBJ whole genome shotgun (WGS) entry which is preliminary data.</text>
</comment>
<dbReference type="InterPro" id="IPR014051">
    <property type="entry name" value="Phosphoesterase_HXTX"/>
</dbReference>
<evidence type="ECO:0000256" key="1">
    <source>
        <dbReference type="ARBA" id="ARBA00022801"/>
    </source>
</evidence>
<dbReference type="Pfam" id="PF02834">
    <property type="entry name" value="LigT_PEase"/>
    <property type="match status" value="1"/>
</dbReference>
<evidence type="ECO:0000313" key="6">
    <source>
        <dbReference type="Proteomes" id="UP001319870"/>
    </source>
</evidence>